<gene>
    <name evidence="1" type="ORF">SDC9_205118</name>
</gene>
<reference evidence="1" key="1">
    <citation type="submission" date="2019-08" db="EMBL/GenBank/DDBJ databases">
        <authorList>
            <person name="Kucharzyk K."/>
            <person name="Murdoch R.W."/>
            <person name="Higgins S."/>
            <person name="Loffler F."/>
        </authorList>
    </citation>
    <scope>NUCLEOTIDE SEQUENCE</scope>
</reference>
<accession>A0A645JAD2</accession>
<organism evidence="1">
    <name type="scientific">bioreactor metagenome</name>
    <dbReference type="NCBI Taxonomy" id="1076179"/>
    <lineage>
        <taxon>unclassified sequences</taxon>
        <taxon>metagenomes</taxon>
        <taxon>ecological metagenomes</taxon>
    </lineage>
</organism>
<comment type="caution">
    <text evidence="1">The sequence shown here is derived from an EMBL/GenBank/DDBJ whole genome shotgun (WGS) entry which is preliminary data.</text>
</comment>
<protein>
    <submittedName>
        <fullName evidence="1">Uncharacterized protein</fullName>
    </submittedName>
</protein>
<proteinExistence type="predicted"/>
<evidence type="ECO:0000313" key="1">
    <source>
        <dbReference type="EMBL" id="MPN57424.1"/>
    </source>
</evidence>
<sequence length="117" mass="12534">MHNGGKGQPRLPAGSRRSQIAETDCIFNGLIAQIMACYSRKDDYLVTGHKVGSCDGGDGCTCSIHKYATGNAYAVQRQSRIFSCGILDGAAVEIQRAHGDTIAIAVVPLYRITKDQC</sequence>
<dbReference type="AlphaFoldDB" id="A0A645JAD2"/>
<name>A0A645JAD2_9ZZZZ</name>
<dbReference type="EMBL" id="VSSQ01128926">
    <property type="protein sequence ID" value="MPN57424.1"/>
    <property type="molecule type" value="Genomic_DNA"/>
</dbReference>